<protein>
    <recommendedName>
        <fullName evidence="2">Carboxyvinyl-carboxyphosphonate phosphorylmutase</fullName>
    </recommendedName>
</protein>
<dbReference type="InterPro" id="IPR015813">
    <property type="entry name" value="Pyrv/PenolPyrv_kinase-like_dom"/>
</dbReference>
<evidence type="ECO:0000313" key="1">
    <source>
        <dbReference type="EMBL" id="SVC83257.1"/>
    </source>
</evidence>
<organism evidence="1">
    <name type="scientific">marine metagenome</name>
    <dbReference type="NCBI Taxonomy" id="408172"/>
    <lineage>
        <taxon>unclassified sequences</taxon>
        <taxon>metagenomes</taxon>
        <taxon>ecological metagenomes</taxon>
    </lineage>
</organism>
<dbReference type="EMBL" id="UINC01113562">
    <property type="protein sequence ID" value="SVC83257.1"/>
    <property type="molecule type" value="Genomic_DNA"/>
</dbReference>
<dbReference type="Gene3D" id="3.20.20.60">
    <property type="entry name" value="Phosphoenolpyruvate-binding domains"/>
    <property type="match status" value="1"/>
</dbReference>
<name>A0A382QE02_9ZZZZ</name>
<dbReference type="CDD" id="cd00377">
    <property type="entry name" value="ICL_PEPM"/>
    <property type="match status" value="1"/>
</dbReference>
<sequence length="122" mass="13108">MNQKTTALTDRLRNGDFMTAPGVFDLISARIADQFEFPAIYMTGYGVVASSLGLPDAGLASYTEMVDRVEKIALATTTPLIADGDTGYGGLLNVDHTVRGYERAGACGIQLEDQEYPKKCGH</sequence>
<evidence type="ECO:0008006" key="2">
    <source>
        <dbReference type="Google" id="ProtNLM"/>
    </source>
</evidence>
<accession>A0A382QE02</accession>
<dbReference type="InterPro" id="IPR039556">
    <property type="entry name" value="ICL/PEPM"/>
</dbReference>
<proteinExistence type="predicted"/>
<feature type="non-terminal residue" evidence="1">
    <location>
        <position position="122"/>
    </location>
</feature>
<dbReference type="Pfam" id="PF13714">
    <property type="entry name" value="PEP_mutase"/>
    <property type="match status" value="1"/>
</dbReference>
<dbReference type="InterPro" id="IPR040442">
    <property type="entry name" value="Pyrv_kinase-like_dom_sf"/>
</dbReference>
<dbReference type="AlphaFoldDB" id="A0A382QE02"/>
<dbReference type="PANTHER" id="PTHR42905:SF2">
    <property type="entry name" value="PHOSPHOENOLPYRUVATE CARBOXYLASE FAMILY PROTEIN"/>
    <property type="match status" value="1"/>
</dbReference>
<dbReference type="GO" id="GO:0003824">
    <property type="term" value="F:catalytic activity"/>
    <property type="evidence" value="ECO:0007669"/>
    <property type="project" value="InterPro"/>
</dbReference>
<reference evidence="1" key="1">
    <citation type="submission" date="2018-05" db="EMBL/GenBank/DDBJ databases">
        <authorList>
            <person name="Lanie J.A."/>
            <person name="Ng W.-L."/>
            <person name="Kazmierczak K.M."/>
            <person name="Andrzejewski T.M."/>
            <person name="Davidsen T.M."/>
            <person name="Wayne K.J."/>
            <person name="Tettelin H."/>
            <person name="Glass J.I."/>
            <person name="Rusch D."/>
            <person name="Podicherti R."/>
            <person name="Tsui H.-C.T."/>
            <person name="Winkler M.E."/>
        </authorList>
    </citation>
    <scope>NUCLEOTIDE SEQUENCE</scope>
</reference>
<dbReference type="SUPFAM" id="SSF51621">
    <property type="entry name" value="Phosphoenolpyruvate/pyruvate domain"/>
    <property type="match status" value="1"/>
</dbReference>
<gene>
    <name evidence="1" type="ORF">METZ01_LOCUS336111</name>
</gene>
<dbReference type="PANTHER" id="PTHR42905">
    <property type="entry name" value="PHOSPHOENOLPYRUVATE CARBOXYLASE"/>
    <property type="match status" value="1"/>
</dbReference>